<evidence type="ECO:0008006" key="3">
    <source>
        <dbReference type="Google" id="ProtNLM"/>
    </source>
</evidence>
<accession>A0ABX7NSG2</accession>
<proteinExistence type="predicted"/>
<evidence type="ECO:0000313" key="1">
    <source>
        <dbReference type="EMBL" id="QSQ20485.1"/>
    </source>
</evidence>
<organism evidence="1 2">
    <name type="scientific">Pyxidicoccus parkwayensis</name>
    <dbReference type="NCBI Taxonomy" id="2813578"/>
    <lineage>
        <taxon>Bacteria</taxon>
        <taxon>Pseudomonadati</taxon>
        <taxon>Myxococcota</taxon>
        <taxon>Myxococcia</taxon>
        <taxon>Myxococcales</taxon>
        <taxon>Cystobacterineae</taxon>
        <taxon>Myxococcaceae</taxon>
        <taxon>Pyxidicoccus</taxon>
    </lineage>
</organism>
<dbReference type="EMBL" id="CP071090">
    <property type="protein sequence ID" value="QSQ20485.1"/>
    <property type="molecule type" value="Genomic_DNA"/>
</dbReference>
<evidence type="ECO:0000313" key="2">
    <source>
        <dbReference type="Proteomes" id="UP000662747"/>
    </source>
</evidence>
<dbReference type="RefSeq" id="WP_206722065.1">
    <property type="nucleotide sequence ID" value="NZ_CP071090.1"/>
</dbReference>
<keyword evidence="2" id="KW-1185">Reference proteome</keyword>
<gene>
    <name evidence="1" type="ORF">JY651_35340</name>
</gene>
<reference evidence="1 2" key="1">
    <citation type="submission" date="2021-02" db="EMBL/GenBank/DDBJ databases">
        <title>De Novo genome assembly of isolated myxobacteria.</title>
        <authorList>
            <person name="Stevens D.C."/>
        </authorList>
    </citation>
    <scope>NUCLEOTIDE SEQUENCE [LARGE SCALE GENOMIC DNA]</scope>
    <source>
        <strain evidence="2">SCPEA02</strain>
    </source>
</reference>
<dbReference type="Proteomes" id="UP000662747">
    <property type="component" value="Chromosome"/>
</dbReference>
<name>A0ABX7NSG2_9BACT</name>
<sequence>MDGEGDGMGEVVEVAHVETLHDRRGWGVEVRTRDGAVRRYRYGSEAQARYFAAVFSLGPRVLPPVTSVRRKRTRRAA</sequence>
<protein>
    <recommendedName>
        <fullName evidence="3">KTSC domain-containing protein</fullName>
    </recommendedName>
</protein>